<evidence type="ECO:0000313" key="1">
    <source>
        <dbReference type="EMBL" id="MCJ0741235.1"/>
    </source>
</evidence>
<protein>
    <recommendedName>
        <fullName evidence="3">Bacteriocin</fullName>
    </recommendedName>
</protein>
<evidence type="ECO:0008006" key="3">
    <source>
        <dbReference type="Google" id="ProtNLM"/>
    </source>
</evidence>
<dbReference type="RefSeq" id="WP_243357626.1">
    <property type="nucleotide sequence ID" value="NZ_JALGBH010000001.1"/>
</dbReference>
<reference evidence="1" key="1">
    <citation type="submission" date="2022-03" db="EMBL/GenBank/DDBJ databases">
        <authorList>
            <person name="Woo C.Y."/>
        </authorList>
    </citation>
    <scope>NUCLEOTIDE SEQUENCE</scope>
    <source>
        <strain evidence="1">CYS-01</strain>
    </source>
</reference>
<dbReference type="Proteomes" id="UP001165460">
    <property type="component" value="Unassembled WGS sequence"/>
</dbReference>
<evidence type="ECO:0000313" key="2">
    <source>
        <dbReference type="Proteomes" id="UP001165460"/>
    </source>
</evidence>
<comment type="caution">
    <text evidence="1">The sequence shown here is derived from an EMBL/GenBank/DDBJ whole genome shotgun (WGS) entry which is preliminary data.</text>
</comment>
<sequence length="55" mass="6199">MKSLSRSEMKKIMGGDDQVPALCKLCIEAPLPYHGYSEPPCLEWHCPIEDPVPEE</sequence>
<dbReference type="EMBL" id="JALGBH010000001">
    <property type="protein sequence ID" value="MCJ0741235.1"/>
    <property type="molecule type" value="Genomic_DNA"/>
</dbReference>
<accession>A0ABS9ZRN3</accession>
<proteinExistence type="predicted"/>
<keyword evidence="2" id="KW-1185">Reference proteome</keyword>
<organism evidence="1 2">
    <name type="scientific">Pedobacter montanisoli</name>
    <dbReference type="NCBI Taxonomy" id="2923277"/>
    <lineage>
        <taxon>Bacteria</taxon>
        <taxon>Pseudomonadati</taxon>
        <taxon>Bacteroidota</taxon>
        <taxon>Sphingobacteriia</taxon>
        <taxon>Sphingobacteriales</taxon>
        <taxon>Sphingobacteriaceae</taxon>
        <taxon>Pedobacter</taxon>
    </lineage>
</organism>
<gene>
    <name evidence="1" type="ORF">MMF97_00850</name>
</gene>
<name>A0ABS9ZRN3_9SPHI</name>